<dbReference type="AlphaFoldDB" id="A0A2T3J6M8"/>
<dbReference type="Proteomes" id="UP000240987">
    <property type="component" value="Unassembled WGS sequence"/>
</dbReference>
<accession>A0A2T3J6M8</accession>
<sequence length="462" mass="52769">MQIILQIIITEEGGSTYSENLLELHNSSAPDEQPGLSIDDSKQLLSSAQRAIMNAQAKHYMHHHRNCPHCGKPRRIKGYQTRKYRTLFGVIPVTGTRLYRCACEHSSTKTVSLVSEWLPELSHPELRYLEVKWASLMSYGLTVERLKDILPIGHTLNATTVRNHLSQVAKRQEAELIEQPAHLEGCPRDWGQRQKPGKPMVMGFDGGYVRDCRDRKSNFEVITGKSYSEQVEAKRFGYVQTLEVNPRRRMMALLSSQGMQANQQITFLSDGADNLRAMQLGMYPEAEHVLDWFHVTMRLTVLNQYAKGLSQSDPSAGAELSHLLESTKWYLWHGNVEEALEKLDMSVDICDDPELSYKNRKKLIKHLEEMLTYIDNNQMMIPNYGERYRYGEPVSTAFVESTVNEVVAKRMAKKQQMQWSQQGAHDLLQTRTTVLNGELETLFHRWYPGLKKASGTGVELAA</sequence>
<dbReference type="RefSeq" id="WP_107246359.1">
    <property type="nucleotide sequence ID" value="NZ_PYMJ01000056.1"/>
</dbReference>
<name>A0A2T3J6M8_9GAMM</name>
<dbReference type="EMBL" id="PYMJ01000056">
    <property type="protein sequence ID" value="PSU43630.1"/>
    <property type="molecule type" value="Genomic_DNA"/>
</dbReference>
<keyword evidence="2" id="KW-1185">Reference proteome</keyword>
<protein>
    <submittedName>
        <fullName evidence="1">ISKra4 family transposase</fullName>
    </submittedName>
</protein>
<evidence type="ECO:0000313" key="1">
    <source>
        <dbReference type="EMBL" id="PSU43630.1"/>
    </source>
</evidence>
<evidence type="ECO:0000313" key="2">
    <source>
        <dbReference type="Proteomes" id="UP000240987"/>
    </source>
</evidence>
<comment type="caution">
    <text evidence="1">The sequence shown here is derived from an EMBL/GenBank/DDBJ whole genome shotgun (WGS) entry which is preliminary data.</text>
</comment>
<gene>
    <name evidence="1" type="ORF">C9J12_28035</name>
</gene>
<dbReference type="NCBIfam" id="NF033572">
    <property type="entry name" value="transpos_ISKra4"/>
    <property type="match status" value="1"/>
</dbReference>
<organism evidence="1 2">
    <name type="scientific">Photobacterium frigidiphilum</name>
    <dbReference type="NCBI Taxonomy" id="264736"/>
    <lineage>
        <taxon>Bacteria</taxon>
        <taxon>Pseudomonadati</taxon>
        <taxon>Pseudomonadota</taxon>
        <taxon>Gammaproteobacteria</taxon>
        <taxon>Vibrionales</taxon>
        <taxon>Vibrionaceae</taxon>
        <taxon>Photobacterium</taxon>
    </lineage>
</organism>
<dbReference type="OrthoDB" id="8089897at2"/>
<proteinExistence type="predicted"/>
<reference evidence="1 2" key="1">
    <citation type="submission" date="2018-01" db="EMBL/GenBank/DDBJ databases">
        <title>Whole genome sequencing of Histamine producing bacteria.</title>
        <authorList>
            <person name="Butler K."/>
        </authorList>
    </citation>
    <scope>NUCLEOTIDE SEQUENCE [LARGE SCALE GENOMIC DNA]</scope>
    <source>
        <strain evidence="1 2">JCM 12947</strain>
    </source>
</reference>